<dbReference type="Proteomes" id="UP000823603">
    <property type="component" value="Unassembled WGS sequence"/>
</dbReference>
<evidence type="ECO:0000313" key="4">
    <source>
        <dbReference type="EMBL" id="MBO8471798.1"/>
    </source>
</evidence>
<feature type="domain" description="Calcineurin-like phosphoesterase C-terminal" evidence="2">
    <location>
        <begin position="435"/>
        <end position="614"/>
    </location>
</feature>
<evidence type="ECO:0000313" key="5">
    <source>
        <dbReference type="Proteomes" id="UP000823603"/>
    </source>
</evidence>
<organism evidence="4 5">
    <name type="scientific">Candidatus Cryptobacteroides faecavium</name>
    <dbReference type="NCBI Taxonomy" id="2840762"/>
    <lineage>
        <taxon>Bacteria</taxon>
        <taxon>Pseudomonadati</taxon>
        <taxon>Bacteroidota</taxon>
        <taxon>Bacteroidia</taxon>
        <taxon>Bacteroidales</taxon>
        <taxon>Candidatus Cryptobacteroides</taxon>
    </lineage>
</organism>
<gene>
    <name evidence="4" type="ORF">IAB82_08405</name>
</gene>
<feature type="domain" description="Calcineurin-like phosphoesterase" evidence="1">
    <location>
        <begin position="213"/>
        <end position="419"/>
    </location>
</feature>
<dbReference type="SUPFAM" id="SSF56300">
    <property type="entry name" value="Metallo-dependent phosphatases"/>
    <property type="match status" value="1"/>
</dbReference>
<dbReference type="InterPro" id="IPR004843">
    <property type="entry name" value="Calcineurin-like_PHP"/>
</dbReference>
<accession>A0A9D9NFY8</accession>
<dbReference type="InterPro" id="IPR032285">
    <property type="entry name" value="Metallophos_N"/>
</dbReference>
<dbReference type="InterPro" id="IPR032288">
    <property type="entry name" value="Metallophos_C"/>
</dbReference>
<dbReference type="AlphaFoldDB" id="A0A9D9NFY8"/>
<dbReference type="Gene3D" id="3.60.21.10">
    <property type="match status" value="1"/>
</dbReference>
<dbReference type="EMBL" id="JADIMB010000123">
    <property type="protein sequence ID" value="MBO8471798.1"/>
    <property type="molecule type" value="Genomic_DNA"/>
</dbReference>
<dbReference type="Pfam" id="PF16371">
    <property type="entry name" value="MetallophosN"/>
    <property type="match status" value="1"/>
</dbReference>
<reference evidence="4" key="1">
    <citation type="submission" date="2020-10" db="EMBL/GenBank/DDBJ databases">
        <authorList>
            <person name="Gilroy R."/>
        </authorList>
    </citation>
    <scope>NUCLEOTIDE SEQUENCE</scope>
    <source>
        <strain evidence="4">B2-22910</strain>
    </source>
</reference>
<sequence length="632" mass="70899">MLSTLVLANSCRGEQDSVETFDVDFVLPASADMLENGTFTFQVKDGKAPLTSDVIVLESSGTGISYVCPVVSSSSTEFTVQVASGIPEGSYTVYVKRGNEKKPCGTIYIRIIEDIGFIPDEGFNIYGQVRCGDEGVAGVVVSDGAEVTVTDESGYYQLASEKGQGTVFMSVPSGYEALSDGIVPQFFGKLAGSSEDVEQINFNLVKSDNQDYTLLVLGDMHLADRSNTHDRTQFRRFTDDLNEFRAANPGRKIYALTLGDMTWDLYWIDNSYAFPEYIEDMNEFIEGDLQVYHTIGNHDHSMDGVGDFSKTSQYRTYLGPEYYSFNIGNYHYVVLDDIDFMENISDRDNYVEDVSSAQLEWLSKDLEHVGTDTPVILATHAPLYKDNSLNPEYRLVNAAQLVAALEGRKVHILTGHTHRMLNVDKIGSADAGHFEHNAGAVCADWWWSYTESGIHISTDGAPGGYSVFEISGDDIRWRYKATDFSDSYQFRTYDLNNVNITYDYVSNADDDHKATFAKYVSAYPANSDNEVLVNIWNWDPEWSLSVTEDGRELGWEQVVAYDPLHIIAYTAKRLDKNRTATFPTQRNNHFFKVRASSPSSTLTIKVTDRFGNIFTEEMERPKAFDISTYLDE</sequence>
<name>A0A9D9NFY8_9BACT</name>
<evidence type="ECO:0000259" key="2">
    <source>
        <dbReference type="Pfam" id="PF16370"/>
    </source>
</evidence>
<evidence type="ECO:0000259" key="3">
    <source>
        <dbReference type="Pfam" id="PF16371"/>
    </source>
</evidence>
<feature type="domain" description="Calcineurin-like phosphoesterase N-terminal" evidence="3">
    <location>
        <begin position="127"/>
        <end position="204"/>
    </location>
</feature>
<dbReference type="PANTHER" id="PTHR43143:SF1">
    <property type="entry name" value="SERINE_THREONINE-PROTEIN PHOSPHATASE CPPED1"/>
    <property type="match status" value="1"/>
</dbReference>
<proteinExistence type="predicted"/>
<dbReference type="Pfam" id="PF00149">
    <property type="entry name" value="Metallophos"/>
    <property type="match status" value="1"/>
</dbReference>
<comment type="caution">
    <text evidence="4">The sequence shown here is derived from an EMBL/GenBank/DDBJ whole genome shotgun (WGS) entry which is preliminary data.</text>
</comment>
<protein>
    <submittedName>
        <fullName evidence="4">Calcineurin-like phosphoesterase C-terminal domain-containing protein</fullName>
    </submittedName>
</protein>
<reference evidence="4" key="2">
    <citation type="journal article" date="2021" name="PeerJ">
        <title>Extensive microbial diversity within the chicken gut microbiome revealed by metagenomics and culture.</title>
        <authorList>
            <person name="Gilroy R."/>
            <person name="Ravi A."/>
            <person name="Getino M."/>
            <person name="Pursley I."/>
            <person name="Horton D.L."/>
            <person name="Alikhan N.F."/>
            <person name="Baker D."/>
            <person name="Gharbi K."/>
            <person name="Hall N."/>
            <person name="Watson M."/>
            <person name="Adriaenssens E.M."/>
            <person name="Foster-Nyarko E."/>
            <person name="Jarju S."/>
            <person name="Secka A."/>
            <person name="Antonio M."/>
            <person name="Oren A."/>
            <person name="Chaudhuri R.R."/>
            <person name="La Ragione R."/>
            <person name="Hildebrand F."/>
            <person name="Pallen M.J."/>
        </authorList>
    </citation>
    <scope>NUCLEOTIDE SEQUENCE</scope>
    <source>
        <strain evidence="4">B2-22910</strain>
    </source>
</reference>
<dbReference type="InterPro" id="IPR029052">
    <property type="entry name" value="Metallo-depent_PP-like"/>
</dbReference>
<dbReference type="InterPro" id="IPR051918">
    <property type="entry name" value="STPP_CPPED1"/>
</dbReference>
<evidence type="ECO:0000259" key="1">
    <source>
        <dbReference type="Pfam" id="PF00149"/>
    </source>
</evidence>
<dbReference type="Pfam" id="PF16370">
    <property type="entry name" value="MetallophosC"/>
    <property type="match status" value="1"/>
</dbReference>
<dbReference type="PANTHER" id="PTHR43143">
    <property type="entry name" value="METALLOPHOSPHOESTERASE, CALCINEURIN SUPERFAMILY"/>
    <property type="match status" value="1"/>
</dbReference>